<evidence type="ECO:0000313" key="1">
    <source>
        <dbReference type="EMBL" id="ADG98692.1"/>
    </source>
</evidence>
<dbReference type="Proteomes" id="UP000002247">
    <property type="component" value="Chromosome"/>
</dbReference>
<protein>
    <submittedName>
        <fullName evidence="1">Uncharacterized protein</fullName>
    </submittedName>
</protein>
<organism evidence="1 2">
    <name type="scientific">Segniliparus rotundus (strain ATCC BAA-972 / CDC 1076 / CIP 108378 / DSM 44985 / JCM 13578)</name>
    <dbReference type="NCBI Taxonomy" id="640132"/>
    <lineage>
        <taxon>Bacteria</taxon>
        <taxon>Bacillati</taxon>
        <taxon>Actinomycetota</taxon>
        <taxon>Actinomycetes</taxon>
        <taxon>Mycobacteriales</taxon>
        <taxon>Segniliparaceae</taxon>
        <taxon>Segniliparus</taxon>
    </lineage>
</organism>
<keyword evidence="2" id="KW-1185">Reference proteome</keyword>
<dbReference type="STRING" id="640132.Srot_2242"/>
<evidence type="ECO:0000313" key="2">
    <source>
        <dbReference type="Proteomes" id="UP000002247"/>
    </source>
</evidence>
<accession>D6ZA22</accession>
<dbReference type="HOGENOM" id="CLU_3221897_0_0_11"/>
<dbReference type="EMBL" id="CP001958">
    <property type="protein sequence ID" value="ADG98692.1"/>
    <property type="molecule type" value="Genomic_DNA"/>
</dbReference>
<dbReference type="AlphaFoldDB" id="D6ZA22"/>
<dbReference type="KEGG" id="srt:Srot_2242"/>
<name>D6ZA22_SEGRD</name>
<proteinExistence type="predicted"/>
<sequence length="44" mass="4521">MRAAGAPGVARGVVMSAQTDAAAEEHGFLAMIARRTADNLEPLP</sequence>
<dbReference type="RefSeq" id="WP_013139142.1">
    <property type="nucleotide sequence ID" value="NC_014168.1"/>
</dbReference>
<reference evidence="1 2" key="1">
    <citation type="journal article" date="2010" name="Stand. Genomic Sci.">
        <title>Complete genome sequence of Segniliparus rotundus type strain (CDC 1076).</title>
        <authorList>
            <person name="Sikorski J."/>
            <person name="Lapidus A."/>
            <person name="Copeland A."/>
            <person name="Misra M."/>
            <person name="Glavina Del Rio T."/>
            <person name="Nolan M."/>
            <person name="Lucas S."/>
            <person name="Chen F."/>
            <person name="Tice H."/>
            <person name="Cheng J.F."/>
            <person name="Jando M."/>
            <person name="Schneider S."/>
            <person name="Bruce D."/>
            <person name="Goodwin L."/>
            <person name="Pitluck S."/>
            <person name="Liolios K."/>
            <person name="Mikhailova N."/>
            <person name="Pati A."/>
            <person name="Ivanova N."/>
            <person name="Mavromatis K."/>
            <person name="Chen A."/>
            <person name="Palaniappan K."/>
            <person name="Chertkov O."/>
            <person name="Land M."/>
            <person name="Hauser L."/>
            <person name="Chang Y.J."/>
            <person name="Jeffries C.D."/>
            <person name="Brettin T."/>
            <person name="Detter J.C."/>
            <person name="Han C."/>
            <person name="Rohde M."/>
            <person name="Goker M."/>
            <person name="Bristow J."/>
            <person name="Eisen J.A."/>
            <person name="Markowitz V."/>
            <person name="Hugenholtz P."/>
            <person name="Kyrpides N.C."/>
            <person name="Klenk H.P."/>
        </authorList>
    </citation>
    <scope>NUCLEOTIDE SEQUENCE [LARGE SCALE GENOMIC DNA]</scope>
    <source>
        <strain evidence="2">ATCC BAA-972 / CDC 1076 / CIP 108378 / DSM 44985 / JCM 13578</strain>
    </source>
</reference>
<gene>
    <name evidence="1" type="ordered locus">Srot_2242</name>
</gene>